<reference evidence="2 3" key="1">
    <citation type="submission" date="2017-02" db="EMBL/GenBank/DDBJ databases">
        <title>Paraburkholderia sophoroidis sp. nov. and Paraburkholderia steynii sp. nov. rhizobial symbionts of the fynbos legume Hypocalyptus sophoroides.</title>
        <authorList>
            <person name="Steenkamp E.T."/>
            <person name="Beukes C.W."/>
            <person name="Van Zyl E."/>
            <person name="Avontuur J."/>
            <person name="Chan W.Y."/>
            <person name="Hassen A."/>
            <person name="Palmer M."/>
            <person name="Mthombeni L."/>
            <person name="Phalane F."/>
            <person name="Sereme K."/>
            <person name="Venter S.N."/>
        </authorList>
    </citation>
    <scope>NUCLEOTIDE SEQUENCE [LARGE SCALE GENOMIC DNA]</scope>
    <source>
        <strain evidence="2 3">HC1.1ba</strain>
    </source>
</reference>
<dbReference type="Proteomes" id="UP000294200">
    <property type="component" value="Unassembled WGS sequence"/>
</dbReference>
<proteinExistence type="predicted"/>
<evidence type="ECO:0000313" key="3">
    <source>
        <dbReference type="Proteomes" id="UP000294200"/>
    </source>
</evidence>
<name>A0A4R0XJY9_9BURK</name>
<feature type="region of interest" description="Disordered" evidence="1">
    <location>
        <begin position="131"/>
        <end position="163"/>
    </location>
</feature>
<keyword evidence="3" id="KW-1185">Reference proteome</keyword>
<comment type="caution">
    <text evidence="2">The sequence shown here is derived from an EMBL/GenBank/DDBJ whole genome shotgun (WGS) entry which is preliminary data.</text>
</comment>
<evidence type="ECO:0000313" key="2">
    <source>
        <dbReference type="EMBL" id="TCG08360.1"/>
    </source>
</evidence>
<dbReference type="AlphaFoldDB" id="A0A4R0XJY9"/>
<accession>A0A4R0XJY9</accession>
<organism evidence="2 3">
    <name type="scientific">Paraburkholderia steynii</name>
    <dbReference type="NCBI Taxonomy" id="1245441"/>
    <lineage>
        <taxon>Bacteria</taxon>
        <taxon>Pseudomonadati</taxon>
        <taxon>Pseudomonadota</taxon>
        <taxon>Betaproteobacteria</taxon>
        <taxon>Burkholderiales</taxon>
        <taxon>Burkholderiaceae</taxon>
        <taxon>Paraburkholderia</taxon>
    </lineage>
</organism>
<protein>
    <submittedName>
        <fullName evidence="2">Uncharacterized protein</fullName>
    </submittedName>
</protein>
<evidence type="ECO:0000256" key="1">
    <source>
        <dbReference type="SAM" id="MobiDB-lite"/>
    </source>
</evidence>
<gene>
    <name evidence="2" type="ORF">BZM27_12555</name>
</gene>
<feature type="compositionally biased region" description="Basic and acidic residues" evidence="1">
    <location>
        <begin position="153"/>
        <end position="163"/>
    </location>
</feature>
<sequence length="163" mass="17022">MSAGGIEHGKCAAFGCPLPGSLGMGGEWVCFCHHGASAAGWQNVTRCIRSHESLASSISDARRFLGTPQWSSAYRTIRQRLTAAGLADLLPGKADESPCSPGHPVAVHWLMRMEMHLLGLCNAAADAALSHPAPPPATRTQGPTPATAYLPDVAKKPENGDTA</sequence>
<dbReference type="EMBL" id="MWML01000036">
    <property type="protein sequence ID" value="TCG08360.1"/>
    <property type="molecule type" value="Genomic_DNA"/>
</dbReference>